<protein>
    <submittedName>
        <fullName evidence="1">RNA polymerase-binding protein DksA</fullName>
    </submittedName>
</protein>
<keyword evidence="2" id="KW-1185">Reference proteome</keyword>
<evidence type="ECO:0000313" key="1">
    <source>
        <dbReference type="EMBL" id="MDL0081514.1"/>
    </source>
</evidence>
<dbReference type="EMBL" id="JANURN010000002">
    <property type="protein sequence ID" value="MDL0081514.1"/>
    <property type="molecule type" value="Genomic_DNA"/>
</dbReference>
<reference evidence="1 2" key="1">
    <citation type="journal article" date="2023" name="Microorganisms">
        <title>Isolation and Genomic Characteristics of Cat-Borne Campylobacter felis sp. nov. and Sheep-Borne Campylobacter ovis sp. nov.</title>
        <authorList>
            <person name="Wang H."/>
            <person name="Li Y."/>
            <person name="Gu Y."/>
            <person name="Zhou G."/>
            <person name="Chen X."/>
            <person name="Zhang X."/>
            <person name="Shao Z."/>
            <person name="Zhang J."/>
            <person name="Zhang M."/>
        </authorList>
    </citation>
    <scope>NUCLEOTIDE SEQUENCE [LARGE SCALE GENOMIC DNA]</scope>
    <source>
        <strain evidence="1 2">XJK30-2</strain>
    </source>
</reference>
<dbReference type="Proteomes" id="UP001173802">
    <property type="component" value="Unassembled WGS sequence"/>
</dbReference>
<gene>
    <name evidence="1" type="primary">dksA</name>
    <name evidence="1" type="ORF">NYG90_02270</name>
</gene>
<proteinExistence type="predicted"/>
<comment type="caution">
    <text evidence="1">The sequence shown here is derived from an EMBL/GenBank/DDBJ whole genome shotgun (WGS) entry which is preliminary data.</text>
</comment>
<accession>A0ACC6FQI5</accession>
<organism evidence="1 2">
    <name type="scientific">Helicobacter zhangjianzhongii</name>
    <dbReference type="NCBI Taxonomy" id="2974574"/>
    <lineage>
        <taxon>Bacteria</taxon>
        <taxon>Pseudomonadati</taxon>
        <taxon>Campylobacterota</taxon>
        <taxon>Epsilonproteobacteria</taxon>
        <taxon>Campylobacterales</taxon>
        <taxon>Helicobacteraceae</taxon>
        <taxon>Helicobacter</taxon>
    </lineage>
</organism>
<name>A0ACC6FQI5_9HELI</name>
<sequence length="128" mass="14344">MTTSQGACVQSPIDIAEFEAILLARKQDLLEILALRNANIKDLHASSLTDDSDVISAQIQGELDSLIIEKYTLELAEIEASLQKIIDNTYGICEMCDDTISKERLTIKPHARFCITCRELYEKNQPKS</sequence>
<evidence type="ECO:0000313" key="2">
    <source>
        <dbReference type="Proteomes" id="UP001173802"/>
    </source>
</evidence>